<evidence type="ECO:0000313" key="2">
    <source>
        <dbReference type="Proteomes" id="UP000327167"/>
    </source>
</evidence>
<organism evidence="1 2">
    <name type="scientific">Pseudomonas fluorescens</name>
    <dbReference type="NCBI Taxonomy" id="294"/>
    <lineage>
        <taxon>Bacteria</taxon>
        <taxon>Pseudomonadati</taxon>
        <taxon>Pseudomonadota</taxon>
        <taxon>Gammaproteobacteria</taxon>
        <taxon>Pseudomonadales</taxon>
        <taxon>Pseudomonadaceae</taxon>
        <taxon>Pseudomonas</taxon>
    </lineage>
</organism>
<accession>A0A5E6QQ26</accession>
<gene>
    <name evidence="1" type="ORF">PS655_01155</name>
</gene>
<name>A0A5E6QQ26_PSEFL</name>
<evidence type="ECO:0000313" key="1">
    <source>
        <dbReference type="EMBL" id="VVM58301.1"/>
    </source>
</evidence>
<dbReference type="Proteomes" id="UP000327167">
    <property type="component" value="Unassembled WGS sequence"/>
</dbReference>
<dbReference type="EMBL" id="CABVHJ010000003">
    <property type="protein sequence ID" value="VVM58301.1"/>
    <property type="molecule type" value="Genomic_DNA"/>
</dbReference>
<dbReference type="AlphaFoldDB" id="A0A5E6QQ26"/>
<reference evidence="1 2" key="1">
    <citation type="submission" date="2019-09" db="EMBL/GenBank/DDBJ databases">
        <authorList>
            <person name="Chandra G."/>
            <person name="Truman W A."/>
        </authorList>
    </citation>
    <scope>NUCLEOTIDE SEQUENCE [LARGE SCALE GENOMIC DNA]</scope>
    <source>
        <strain evidence="1">PS655</strain>
    </source>
</reference>
<sequence>MIINLTPQATCSVSDLKATRNDIRRPLIAAI</sequence>
<proteinExistence type="predicted"/>
<protein>
    <submittedName>
        <fullName evidence="1">Uncharacterized protein</fullName>
    </submittedName>
</protein>